<evidence type="ECO:0000313" key="1">
    <source>
        <dbReference type="EMBL" id="HHS30691.1"/>
    </source>
</evidence>
<gene>
    <name evidence="1" type="ORF">ENV52_13440</name>
</gene>
<dbReference type="Pfam" id="PF10123">
    <property type="entry name" value="Mu-like_Pro"/>
    <property type="match status" value="1"/>
</dbReference>
<accession>A0A7V6A654</accession>
<comment type="caution">
    <text evidence="1">The sequence shown here is derived from an EMBL/GenBank/DDBJ whole genome shotgun (WGS) entry which is preliminary data.</text>
</comment>
<organism evidence="1">
    <name type="scientific">Desulfobacca acetoxidans</name>
    <dbReference type="NCBI Taxonomy" id="60893"/>
    <lineage>
        <taxon>Bacteria</taxon>
        <taxon>Pseudomonadati</taxon>
        <taxon>Thermodesulfobacteriota</taxon>
        <taxon>Desulfobaccia</taxon>
        <taxon>Desulfobaccales</taxon>
        <taxon>Desulfobaccaceae</taxon>
        <taxon>Desulfobacca</taxon>
    </lineage>
</organism>
<dbReference type="PIRSF" id="PIRSF016624">
    <property type="entry name" value="Mu_prophg_I"/>
    <property type="match status" value="1"/>
</dbReference>
<dbReference type="AlphaFoldDB" id="A0A7V6A654"/>
<reference evidence="1" key="1">
    <citation type="journal article" date="2020" name="mSystems">
        <title>Genome- and Community-Level Interaction Insights into Carbon Utilization and Element Cycling Functions of Hydrothermarchaeota in Hydrothermal Sediment.</title>
        <authorList>
            <person name="Zhou Z."/>
            <person name="Liu Y."/>
            <person name="Xu W."/>
            <person name="Pan J."/>
            <person name="Luo Z.H."/>
            <person name="Li M."/>
        </authorList>
    </citation>
    <scope>NUCLEOTIDE SEQUENCE [LARGE SCALE GENOMIC DNA]</scope>
    <source>
        <strain evidence="1">SpSt-767</strain>
    </source>
</reference>
<dbReference type="EMBL" id="DTGR01000207">
    <property type="protein sequence ID" value="HHS30691.1"/>
    <property type="molecule type" value="Genomic_DNA"/>
</dbReference>
<name>A0A7V6A654_9BACT</name>
<protein>
    <recommendedName>
        <fullName evidence="2">Mu-like prophage I protein</fullName>
    </recommendedName>
</protein>
<proteinExistence type="predicted"/>
<sequence>MTGKNTMEKEVRLTMAMAELPGWLRLLPLGEVKLVDGRPSFEVTPESLADMVKAFGERGTDLVIDYEHQSLTGGQAPAAGWIKDLEVREDGLWAQVEWTGTAEEYLKRREYRYFSPVLRIDPASRQPQELMNVALTNVPAIQGLSPLVAKWGGEALTMGEPQTEPAVAVAEGSSAQDTMGWEAYREKVTMAVELKARHGLAPEAPEKDLWQRSAEFFRDLAHSLNLPEEATVSQLKGGLAALKAEGAQVKALEEELTALRAQLCEETARRAVEEAMLAGKISPAQKDWALSYCRRDPEDFKRYVDKAPRVVPVGERLNLGEGEHREDQGLSPEELAVCRAMNLTPEAYSQAKARMAQAK</sequence>
<dbReference type="InterPro" id="IPR012106">
    <property type="entry name" value="Phage_Mu_Gp1"/>
</dbReference>
<evidence type="ECO:0008006" key="2">
    <source>
        <dbReference type="Google" id="ProtNLM"/>
    </source>
</evidence>